<evidence type="ECO:0000313" key="1">
    <source>
        <dbReference type="EMBL" id="MPN56854.1"/>
    </source>
</evidence>
<protein>
    <submittedName>
        <fullName evidence="1">Uncharacterized protein</fullName>
    </submittedName>
</protein>
<organism evidence="1">
    <name type="scientific">bioreactor metagenome</name>
    <dbReference type="NCBI Taxonomy" id="1076179"/>
    <lineage>
        <taxon>unclassified sequences</taxon>
        <taxon>metagenomes</taxon>
        <taxon>ecological metagenomes</taxon>
    </lineage>
</organism>
<dbReference type="AlphaFoldDB" id="A0A645J8Q5"/>
<sequence length="33" mass="3587">MVIILESLLGSMFEALLDYSEGFILRQEVGGVG</sequence>
<proteinExistence type="predicted"/>
<name>A0A645J8Q5_9ZZZZ</name>
<accession>A0A645J8Q5</accession>
<comment type="caution">
    <text evidence="1">The sequence shown here is derived from an EMBL/GenBank/DDBJ whole genome shotgun (WGS) entry which is preliminary data.</text>
</comment>
<dbReference type="EMBL" id="VSSQ01127693">
    <property type="protein sequence ID" value="MPN56854.1"/>
    <property type="molecule type" value="Genomic_DNA"/>
</dbReference>
<reference evidence="1" key="1">
    <citation type="submission" date="2019-08" db="EMBL/GenBank/DDBJ databases">
        <authorList>
            <person name="Kucharzyk K."/>
            <person name="Murdoch R.W."/>
            <person name="Higgins S."/>
            <person name="Loffler F."/>
        </authorList>
    </citation>
    <scope>NUCLEOTIDE SEQUENCE</scope>
</reference>
<gene>
    <name evidence="1" type="ORF">SDC9_204547</name>
</gene>